<evidence type="ECO:0000256" key="3">
    <source>
        <dbReference type="ARBA" id="ARBA00022692"/>
    </source>
</evidence>
<feature type="transmembrane region" description="Helical" evidence="7">
    <location>
        <begin position="163"/>
        <end position="188"/>
    </location>
</feature>
<accession>A0A1B7YXB8</accession>
<dbReference type="GO" id="GO:0005886">
    <property type="term" value="C:plasma membrane"/>
    <property type="evidence" value="ECO:0007669"/>
    <property type="project" value="TreeGrafter"/>
</dbReference>
<dbReference type="GO" id="GO:0022857">
    <property type="term" value="F:transmembrane transporter activity"/>
    <property type="evidence" value="ECO:0007669"/>
    <property type="project" value="InterPro"/>
</dbReference>
<reference evidence="10" key="1">
    <citation type="journal article" date="2017" name="BMC Genomics">
        <title>Gapless genome assembly of Colletotrichum higginsianum reveals chromosome structure and association of transposable elements with secondary metabolite gene clusters.</title>
        <authorList>
            <person name="Dallery J.-F."/>
            <person name="Lapalu N."/>
            <person name="Zampounis A."/>
            <person name="Pigne S."/>
            <person name="Luyten I."/>
            <person name="Amselem J."/>
            <person name="Wittenberg A.H.J."/>
            <person name="Zhou S."/>
            <person name="de Queiroz M.V."/>
            <person name="Robin G.P."/>
            <person name="Auger A."/>
            <person name="Hainaut M."/>
            <person name="Henrissat B."/>
            <person name="Kim K.-T."/>
            <person name="Lee Y.-H."/>
            <person name="Lespinet O."/>
            <person name="Schwartz D.C."/>
            <person name="Thon M.R."/>
            <person name="O'Connell R.J."/>
        </authorList>
    </citation>
    <scope>NUCLEOTIDE SEQUENCE [LARGE SCALE GENOMIC DNA]</scope>
    <source>
        <strain evidence="10">IMI 349063</strain>
    </source>
</reference>
<comment type="subcellular location">
    <subcellularLocation>
        <location evidence="1">Membrane</location>
        <topology evidence="1">Multi-pass membrane protein</topology>
    </subcellularLocation>
</comment>
<evidence type="ECO:0000256" key="1">
    <source>
        <dbReference type="ARBA" id="ARBA00004141"/>
    </source>
</evidence>
<dbReference type="InterPro" id="IPR020846">
    <property type="entry name" value="MFS_dom"/>
</dbReference>
<gene>
    <name evidence="9" type="ORF">CH63R_01678</name>
</gene>
<proteinExistence type="inferred from homology"/>
<evidence type="ECO:0000259" key="8">
    <source>
        <dbReference type="PROSITE" id="PS50850"/>
    </source>
</evidence>
<dbReference type="InterPro" id="IPR036259">
    <property type="entry name" value="MFS_trans_sf"/>
</dbReference>
<dbReference type="Proteomes" id="UP000092177">
    <property type="component" value="Chromosome 1"/>
</dbReference>
<protein>
    <submittedName>
        <fullName evidence="9">Efflux pump</fullName>
    </submittedName>
</protein>
<evidence type="ECO:0000256" key="5">
    <source>
        <dbReference type="ARBA" id="ARBA00023136"/>
    </source>
</evidence>
<organism evidence="9 10">
    <name type="scientific">Colletotrichum higginsianum (strain IMI 349063)</name>
    <name type="common">Crucifer anthracnose fungus</name>
    <dbReference type="NCBI Taxonomy" id="759273"/>
    <lineage>
        <taxon>Eukaryota</taxon>
        <taxon>Fungi</taxon>
        <taxon>Dikarya</taxon>
        <taxon>Ascomycota</taxon>
        <taxon>Pezizomycotina</taxon>
        <taxon>Sordariomycetes</taxon>
        <taxon>Hypocreomycetidae</taxon>
        <taxon>Glomerellales</taxon>
        <taxon>Glomerellaceae</taxon>
        <taxon>Colletotrichum</taxon>
        <taxon>Colletotrichum destructivum species complex</taxon>
    </lineage>
</organism>
<evidence type="ECO:0000256" key="4">
    <source>
        <dbReference type="ARBA" id="ARBA00022989"/>
    </source>
</evidence>
<sequence>MTEESTLAMDPVHTSTDMSPSTFTRDRSGPTKASIDKENTSMAEHDRKSGGSQEPRVVPPAPKYLSGASLVVVITCVVVVAWLMFLDSSIIVTAIPAITDEFHSLKDIGWYGSAYHVANAAFQPLTGRIYRYFSSKARNWLPTARCGVWCWWINNADSKQWSFFAFLVLFEIGSLICGAAPSSVILIVGRVVAGIGSAGIMSGGLTIVAGAVPLERRPGTCATPEYVFCKVVSLTSSCTILQLLWVWSLAVSVTHLPVPDVAVKANRLI</sequence>
<dbReference type="PROSITE" id="PS50850">
    <property type="entry name" value="MFS"/>
    <property type="match status" value="1"/>
</dbReference>
<feature type="region of interest" description="Disordered" evidence="6">
    <location>
        <begin position="1"/>
        <end position="58"/>
    </location>
</feature>
<evidence type="ECO:0000313" key="9">
    <source>
        <dbReference type="EMBL" id="OBR16498.1"/>
    </source>
</evidence>
<name>A0A1B7YXB8_COLHI</name>
<dbReference type="AlphaFoldDB" id="A0A1B7YXB8"/>
<keyword evidence="4 7" id="KW-1133">Transmembrane helix</keyword>
<feature type="compositionally biased region" description="Basic and acidic residues" evidence="6">
    <location>
        <begin position="24"/>
        <end position="49"/>
    </location>
</feature>
<evidence type="ECO:0000256" key="7">
    <source>
        <dbReference type="SAM" id="Phobius"/>
    </source>
</evidence>
<evidence type="ECO:0000256" key="2">
    <source>
        <dbReference type="ARBA" id="ARBA00007520"/>
    </source>
</evidence>
<evidence type="ECO:0000256" key="6">
    <source>
        <dbReference type="SAM" id="MobiDB-lite"/>
    </source>
</evidence>
<dbReference type="KEGG" id="chig:CH63R_01678"/>
<keyword evidence="3 7" id="KW-0812">Transmembrane</keyword>
<dbReference type="GeneID" id="28860760"/>
<feature type="transmembrane region" description="Helical" evidence="7">
    <location>
        <begin position="226"/>
        <end position="247"/>
    </location>
</feature>
<dbReference type="PANTHER" id="PTHR23501">
    <property type="entry name" value="MAJOR FACILITATOR SUPERFAMILY"/>
    <property type="match status" value="1"/>
</dbReference>
<dbReference type="VEuPathDB" id="FungiDB:CH63R_01678"/>
<keyword evidence="10" id="KW-1185">Reference proteome</keyword>
<dbReference type="PANTHER" id="PTHR23501:SF193">
    <property type="entry name" value="MULTIDRUG TRANSPORTER, PUTATIVE (AFU_ORTHOLOGUE AFUA_8G00940)-RELATED"/>
    <property type="match status" value="1"/>
</dbReference>
<feature type="compositionally biased region" description="Polar residues" evidence="6">
    <location>
        <begin position="13"/>
        <end position="23"/>
    </location>
</feature>
<dbReference type="EMBL" id="LTAN01000001">
    <property type="protein sequence ID" value="OBR16498.1"/>
    <property type="molecule type" value="Genomic_DNA"/>
</dbReference>
<dbReference type="SUPFAM" id="SSF103473">
    <property type="entry name" value="MFS general substrate transporter"/>
    <property type="match status" value="1"/>
</dbReference>
<keyword evidence="5 7" id="KW-0472">Membrane</keyword>
<dbReference type="OrthoDB" id="5243606at2759"/>
<feature type="transmembrane region" description="Helical" evidence="7">
    <location>
        <begin position="194"/>
        <end position="214"/>
    </location>
</feature>
<dbReference type="Gene3D" id="1.20.1250.20">
    <property type="entry name" value="MFS general substrate transporter like domains"/>
    <property type="match status" value="1"/>
</dbReference>
<dbReference type="RefSeq" id="XP_018165015.1">
    <property type="nucleotide sequence ID" value="XM_018296653.1"/>
</dbReference>
<comment type="similarity">
    <text evidence="2">Belongs to the major facilitator superfamily. TCR/Tet family.</text>
</comment>
<feature type="transmembrane region" description="Helical" evidence="7">
    <location>
        <begin position="64"/>
        <end position="86"/>
    </location>
</feature>
<feature type="domain" description="Major facilitator superfamily (MFS) profile" evidence="8">
    <location>
        <begin position="73"/>
        <end position="269"/>
    </location>
</feature>
<comment type="caution">
    <text evidence="9">The sequence shown here is derived from an EMBL/GenBank/DDBJ whole genome shotgun (WGS) entry which is preliminary data.</text>
</comment>
<evidence type="ECO:0000313" key="10">
    <source>
        <dbReference type="Proteomes" id="UP000092177"/>
    </source>
</evidence>